<reference evidence="1 2" key="1">
    <citation type="journal article" date="2024" name="Ann. Entomol. Soc. Am.">
        <title>Genomic analyses of the southern and eastern yellowjacket wasps (Hymenoptera: Vespidae) reveal evolutionary signatures of social life.</title>
        <authorList>
            <person name="Catto M.A."/>
            <person name="Caine P.B."/>
            <person name="Orr S.E."/>
            <person name="Hunt B.G."/>
            <person name="Goodisman M.A.D."/>
        </authorList>
    </citation>
    <scope>NUCLEOTIDE SEQUENCE [LARGE SCALE GENOMIC DNA]</scope>
    <source>
        <strain evidence="1">232</strain>
        <tissue evidence="1">Head and thorax</tissue>
    </source>
</reference>
<dbReference type="Proteomes" id="UP001607303">
    <property type="component" value="Unassembled WGS sequence"/>
</dbReference>
<comment type="caution">
    <text evidence="1">The sequence shown here is derived from an EMBL/GenBank/DDBJ whole genome shotgun (WGS) entry which is preliminary data.</text>
</comment>
<protein>
    <submittedName>
        <fullName evidence="1">Uncharacterized protein</fullName>
    </submittedName>
</protein>
<name>A0ABD2AGF4_VESMC</name>
<organism evidence="1 2">
    <name type="scientific">Vespula maculifrons</name>
    <name type="common">Eastern yellow jacket</name>
    <name type="synonym">Wasp</name>
    <dbReference type="NCBI Taxonomy" id="7453"/>
    <lineage>
        <taxon>Eukaryota</taxon>
        <taxon>Metazoa</taxon>
        <taxon>Ecdysozoa</taxon>
        <taxon>Arthropoda</taxon>
        <taxon>Hexapoda</taxon>
        <taxon>Insecta</taxon>
        <taxon>Pterygota</taxon>
        <taxon>Neoptera</taxon>
        <taxon>Endopterygota</taxon>
        <taxon>Hymenoptera</taxon>
        <taxon>Apocrita</taxon>
        <taxon>Aculeata</taxon>
        <taxon>Vespoidea</taxon>
        <taxon>Vespidae</taxon>
        <taxon>Vespinae</taxon>
        <taxon>Vespula</taxon>
    </lineage>
</organism>
<proteinExistence type="predicted"/>
<keyword evidence="2" id="KW-1185">Reference proteome</keyword>
<gene>
    <name evidence="1" type="ORF">V1477_021206</name>
</gene>
<accession>A0ABD2AGF4</accession>
<evidence type="ECO:0000313" key="2">
    <source>
        <dbReference type="Proteomes" id="UP001607303"/>
    </source>
</evidence>
<evidence type="ECO:0000313" key="1">
    <source>
        <dbReference type="EMBL" id="KAL2719712.1"/>
    </source>
</evidence>
<dbReference type="EMBL" id="JAYRBN010000119">
    <property type="protein sequence ID" value="KAL2719712.1"/>
    <property type="molecule type" value="Genomic_DNA"/>
</dbReference>
<sequence length="73" mass="8569">MNLLIVPLTKLTFESFDKIPFPRTTVPSCTKLRHTGLSKLRRRAQLFHLLFHLRRVSSTPMNCNKNLKILKHN</sequence>
<dbReference type="AlphaFoldDB" id="A0ABD2AGF4"/>